<reference evidence="10" key="1">
    <citation type="submission" date="2023-05" db="EMBL/GenBank/DDBJ databases">
        <title>Cataloging the Phylogenetic Diversity of Human Bladder Bacteria.</title>
        <authorList>
            <person name="Du J."/>
        </authorList>
    </citation>
    <scope>NUCLEOTIDE SEQUENCE</scope>
    <source>
        <strain evidence="10">UMB0765</strain>
    </source>
</reference>
<feature type="transmembrane region" description="Helical" evidence="8">
    <location>
        <begin position="21"/>
        <end position="45"/>
    </location>
</feature>
<keyword evidence="5" id="KW-0029">Amino-acid transport</keyword>
<dbReference type="CDD" id="cd06261">
    <property type="entry name" value="TM_PBP2"/>
    <property type="match status" value="1"/>
</dbReference>
<accession>A0AAW6YJF5</accession>
<dbReference type="PROSITE" id="PS50928">
    <property type="entry name" value="ABC_TM1"/>
    <property type="match status" value="1"/>
</dbReference>
<dbReference type="SUPFAM" id="SSF161098">
    <property type="entry name" value="MetI-like"/>
    <property type="match status" value="1"/>
</dbReference>
<feature type="non-terminal residue" evidence="10">
    <location>
        <position position="91"/>
    </location>
</feature>
<evidence type="ECO:0000256" key="2">
    <source>
        <dbReference type="ARBA" id="ARBA00022448"/>
    </source>
</evidence>
<dbReference type="Proteomes" id="UP001237917">
    <property type="component" value="Unassembled WGS sequence"/>
</dbReference>
<sequence length="91" mass="10272">FLIAIMRVFSPKLIQWLIEGYVFIMRGSPLMLQLMMVFFGLPYLGINLDRFTAALIAFVINYAAYFAEIFRGGITSVPQGQYESIKVLGIG</sequence>
<protein>
    <submittedName>
        <fullName evidence="10">ABC transporter permease subunit</fullName>
    </submittedName>
</protein>
<dbReference type="Gene3D" id="1.10.3720.10">
    <property type="entry name" value="MetI-like"/>
    <property type="match status" value="1"/>
</dbReference>
<dbReference type="AlphaFoldDB" id="A0AAW6YJF5"/>
<evidence type="ECO:0000313" key="11">
    <source>
        <dbReference type="Proteomes" id="UP001237917"/>
    </source>
</evidence>
<dbReference type="PANTHER" id="PTHR30614">
    <property type="entry name" value="MEMBRANE COMPONENT OF AMINO ACID ABC TRANSPORTER"/>
    <property type="match status" value="1"/>
</dbReference>
<gene>
    <name evidence="10" type="ORF">QP487_12430</name>
</gene>
<dbReference type="GO" id="GO:0006865">
    <property type="term" value="P:amino acid transport"/>
    <property type="evidence" value="ECO:0007669"/>
    <property type="project" value="UniProtKB-KW"/>
</dbReference>
<dbReference type="RefSeq" id="WP_285362613.1">
    <property type="nucleotide sequence ID" value="NZ_JASOPU010000287.1"/>
</dbReference>
<feature type="non-terminal residue" evidence="10">
    <location>
        <position position="1"/>
    </location>
</feature>
<dbReference type="Pfam" id="PF00528">
    <property type="entry name" value="BPD_transp_1"/>
    <property type="match status" value="1"/>
</dbReference>
<evidence type="ECO:0000256" key="5">
    <source>
        <dbReference type="ARBA" id="ARBA00022970"/>
    </source>
</evidence>
<dbReference type="InterPro" id="IPR043429">
    <property type="entry name" value="ArtM/GltK/GlnP/TcyL/YhdX-like"/>
</dbReference>
<keyword evidence="6 8" id="KW-1133">Transmembrane helix</keyword>
<dbReference type="EMBL" id="JASOPU010000287">
    <property type="protein sequence ID" value="MDK7294217.1"/>
    <property type="molecule type" value="Genomic_DNA"/>
</dbReference>
<evidence type="ECO:0000256" key="6">
    <source>
        <dbReference type="ARBA" id="ARBA00022989"/>
    </source>
</evidence>
<dbReference type="NCBIfam" id="TIGR01726">
    <property type="entry name" value="HEQRo_perm_3TM"/>
    <property type="match status" value="1"/>
</dbReference>
<evidence type="ECO:0000313" key="10">
    <source>
        <dbReference type="EMBL" id="MDK7294217.1"/>
    </source>
</evidence>
<dbReference type="InterPro" id="IPR000515">
    <property type="entry name" value="MetI-like"/>
</dbReference>
<dbReference type="InterPro" id="IPR035906">
    <property type="entry name" value="MetI-like_sf"/>
</dbReference>
<keyword evidence="3" id="KW-1003">Cell membrane</keyword>
<keyword evidence="7 8" id="KW-0472">Membrane</keyword>
<dbReference type="InterPro" id="IPR010065">
    <property type="entry name" value="AA_ABC_transptr_permease_3TM"/>
</dbReference>
<comment type="caution">
    <text evidence="10">The sequence shown here is derived from an EMBL/GenBank/DDBJ whole genome shotgun (WGS) entry which is preliminary data.</text>
</comment>
<comment type="similarity">
    <text evidence="8">Belongs to the binding-protein-dependent transport system permease family.</text>
</comment>
<dbReference type="GO" id="GO:0022857">
    <property type="term" value="F:transmembrane transporter activity"/>
    <property type="evidence" value="ECO:0007669"/>
    <property type="project" value="InterPro"/>
</dbReference>
<feature type="domain" description="ABC transmembrane type-1" evidence="9">
    <location>
        <begin position="1"/>
        <end position="91"/>
    </location>
</feature>
<organism evidence="10 11">
    <name type="scientific">Streptococcus pasteurianus</name>
    <dbReference type="NCBI Taxonomy" id="197614"/>
    <lineage>
        <taxon>Bacteria</taxon>
        <taxon>Bacillati</taxon>
        <taxon>Bacillota</taxon>
        <taxon>Bacilli</taxon>
        <taxon>Lactobacillales</taxon>
        <taxon>Streptococcaceae</taxon>
        <taxon>Streptococcus</taxon>
    </lineage>
</organism>
<evidence type="ECO:0000256" key="1">
    <source>
        <dbReference type="ARBA" id="ARBA00004651"/>
    </source>
</evidence>
<evidence type="ECO:0000259" key="9">
    <source>
        <dbReference type="PROSITE" id="PS50928"/>
    </source>
</evidence>
<dbReference type="PANTHER" id="PTHR30614:SF0">
    <property type="entry name" value="L-CYSTINE TRANSPORT SYSTEM PERMEASE PROTEIN TCYL"/>
    <property type="match status" value="1"/>
</dbReference>
<evidence type="ECO:0000256" key="8">
    <source>
        <dbReference type="RuleBase" id="RU363032"/>
    </source>
</evidence>
<dbReference type="GO" id="GO:0043190">
    <property type="term" value="C:ATP-binding cassette (ABC) transporter complex"/>
    <property type="evidence" value="ECO:0007669"/>
    <property type="project" value="InterPro"/>
</dbReference>
<keyword evidence="4 8" id="KW-0812">Transmembrane</keyword>
<comment type="subcellular location">
    <subcellularLocation>
        <location evidence="1 8">Cell membrane</location>
        <topology evidence="1 8">Multi-pass membrane protein</topology>
    </subcellularLocation>
</comment>
<feature type="transmembrane region" description="Helical" evidence="8">
    <location>
        <begin position="51"/>
        <end position="70"/>
    </location>
</feature>
<evidence type="ECO:0000256" key="4">
    <source>
        <dbReference type="ARBA" id="ARBA00022692"/>
    </source>
</evidence>
<keyword evidence="2 8" id="KW-0813">Transport</keyword>
<name>A0AAW6YJF5_9STRE</name>
<evidence type="ECO:0000256" key="3">
    <source>
        <dbReference type="ARBA" id="ARBA00022475"/>
    </source>
</evidence>
<proteinExistence type="inferred from homology"/>
<evidence type="ECO:0000256" key="7">
    <source>
        <dbReference type="ARBA" id="ARBA00023136"/>
    </source>
</evidence>